<keyword evidence="2" id="KW-1185">Reference proteome</keyword>
<protein>
    <submittedName>
        <fullName evidence="1">Uncharacterized protein</fullName>
    </submittedName>
</protein>
<gene>
    <name evidence="1" type="primary">Acey_s0058.g2934</name>
    <name evidence="1" type="ORF">Y032_0058g2934</name>
</gene>
<organism evidence="1 2">
    <name type="scientific">Ancylostoma ceylanicum</name>
    <dbReference type="NCBI Taxonomy" id="53326"/>
    <lineage>
        <taxon>Eukaryota</taxon>
        <taxon>Metazoa</taxon>
        <taxon>Ecdysozoa</taxon>
        <taxon>Nematoda</taxon>
        <taxon>Chromadorea</taxon>
        <taxon>Rhabditida</taxon>
        <taxon>Rhabditina</taxon>
        <taxon>Rhabditomorpha</taxon>
        <taxon>Strongyloidea</taxon>
        <taxon>Ancylostomatidae</taxon>
        <taxon>Ancylostomatinae</taxon>
        <taxon>Ancylostoma</taxon>
    </lineage>
</organism>
<sequence length="96" mass="11029">MRSILLLFLTVRHIPGEDSVNLRTQSLQEGSELHSHTSPHKEQFSIFYENLLLEQFYVIAAVNISTSLLTDGVARVRFSVKQHAIPVNLFFVNYRV</sequence>
<dbReference type="EMBL" id="JARK01001394">
    <property type="protein sequence ID" value="EYC10000.1"/>
    <property type="molecule type" value="Genomic_DNA"/>
</dbReference>
<dbReference type="AlphaFoldDB" id="A0A016U4D3"/>
<reference evidence="2" key="1">
    <citation type="journal article" date="2015" name="Nat. Genet.">
        <title>The genome and transcriptome of the zoonotic hookworm Ancylostoma ceylanicum identify infection-specific gene families.</title>
        <authorList>
            <person name="Schwarz E.M."/>
            <person name="Hu Y."/>
            <person name="Antoshechkin I."/>
            <person name="Miller M.M."/>
            <person name="Sternberg P.W."/>
            <person name="Aroian R.V."/>
        </authorList>
    </citation>
    <scope>NUCLEOTIDE SEQUENCE</scope>
    <source>
        <strain evidence="2">HY135</strain>
    </source>
</reference>
<accession>A0A016U4D3</accession>
<evidence type="ECO:0000313" key="2">
    <source>
        <dbReference type="Proteomes" id="UP000024635"/>
    </source>
</evidence>
<proteinExistence type="predicted"/>
<evidence type="ECO:0000313" key="1">
    <source>
        <dbReference type="EMBL" id="EYC10000.1"/>
    </source>
</evidence>
<comment type="caution">
    <text evidence="1">The sequence shown here is derived from an EMBL/GenBank/DDBJ whole genome shotgun (WGS) entry which is preliminary data.</text>
</comment>
<dbReference type="Proteomes" id="UP000024635">
    <property type="component" value="Unassembled WGS sequence"/>
</dbReference>
<name>A0A016U4D3_9BILA</name>